<keyword evidence="1" id="KW-1133">Transmembrane helix</keyword>
<feature type="transmembrane region" description="Helical" evidence="1">
    <location>
        <begin position="84"/>
        <end position="109"/>
    </location>
</feature>
<gene>
    <name evidence="2" type="ORF">ET33_03480</name>
</gene>
<evidence type="ECO:0000256" key="1">
    <source>
        <dbReference type="SAM" id="Phobius"/>
    </source>
</evidence>
<sequence>MVTFLVKMVSTTIEFFAMVLLVLSAFRIYFRYALHKVFFIALILSLVSFYVRDFLGQFNYAFLSIFVIEIVLLTLFFRLPILFSFFMCIIANIATAIFEGVVTAIGMQMNLTSVQLIQTNLVHFVTWQLVVTALQVLLILFLQRYKIGFHFTINDSMKKYNFWLSAILIISVFALQVQTLIFGELKYHVAIPIILAIIFLIGIVLSYKHNQKLWKARRERLSKR</sequence>
<keyword evidence="1" id="KW-0472">Membrane</keyword>
<comment type="caution">
    <text evidence="2">The sequence shown here is derived from an EMBL/GenBank/DDBJ whole genome shotgun (WGS) entry which is preliminary data.</text>
</comment>
<dbReference type="RefSeq" id="WP_036682415.1">
    <property type="nucleotide sequence ID" value="NZ_JNVM01000010.1"/>
</dbReference>
<feature type="transmembrane region" description="Helical" evidence="1">
    <location>
        <begin position="187"/>
        <end position="207"/>
    </location>
</feature>
<feature type="transmembrane region" description="Helical" evidence="1">
    <location>
        <begin position="121"/>
        <end position="142"/>
    </location>
</feature>
<keyword evidence="1" id="KW-0812">Transmembrane</keyword>
<proteinExistence type="predicted"/>
<dbReference type="OrthoDB" id="2609172at2"/>
<evidence type="ECO:0000313" key="3">
    <source>
        <dbReference type="Proteomes" id="UP000028123"/>
    </source>
</evidence>
<dbReference type="Proteomes" id="UP000028123">
    <property type="component" value="Unassembled WGS sequence"/>
</dbReference>
<dbReference type="EMBL" id="JNVM01000010">
    <property type="protein sequence ID" value="KEQ25782.1"/>
    <property type="molecule type" value="Genomic_DNA"/>
</dbReference>
<reference evidence="2 3" key="1">
    <citation type="submission" date="2014-06" db="EMBL/GenBank/DDBJ databases">
        <title>Draft genome sequence of Paenibacillus sp. MSt1.</title>
        <authorList>
            <person name="Aw Y.K."/>
            <person name="Ong K.S."/>
            <person name="Gan H.M."/>
            <person name="Lee S.M."/>
        </authorList>
    </citation>
    <scope>NUCLEOTIDE SEQUENCE [LARGE SCALE GENOMIC DNA]</scope>
    <source>
        <strain evidence="2 3">MSt1</strain>
    </source>
</reference>
<organism evidence="2 3">
    <name type="scientific">Paenibacillus tyrfis</name>
    <dbReference type="NCBI Taxonomy" id="1501230"/>
    <lineage>
        <taxon>Bacteria</taxon>
        <taxon>Bacillati</taxon>
        <taxon>Bacillota</taxon>
        <taxon>Bacilli</taxon>
        <taxon>Bacillales</taxon>
        <taxon>Paenibacillaceae</taxon>
        <taxon>Paenibacillus</taxon>
    </lineage>
</organism>
<feature type="transmembrane region" description="Helical" evidence="1">
    <location>
        <begin position="57"/>
        <end position="77"/>
    </location>
</feature>
<accession>A0A081P509</accession>
<keyword evidence="3" id="KW-1185">Reference proteome</keyword>
<protein>
    <submittedName>
        <fullName evidence="2">Uncharacterized protein</fullName>
    </submittedName>
</protein>
<feature type="transmembrane region" description="Helical" evidence="1">
    <location>
        <begin position="6"/>
        <end position="26"/>
    </location>
</feature>
<feature type="transmembrane region" description="Helical" evidence="1">
    <location>
        <begin position="33"/>
        <end position="51"/>
    </location>
</feature>
<evidence type="ECO:0000313" key="2">
    <source>
        <dbReference type="EMBL" id="KEQ25782.1"/>
    </source>
</evidence>
<name>A0A081P509_9BACL</name>
<feature type="transmembrane region" description="Helical" evidence="1">
    <location>
        <begin position="162"/>
        <end position="181"/>
    </location>
</feature>
<dbReference type="AlphaFoldDB" id="A0A081P509"/>